<feature type="compositionally biased region" description="Basic and acidic residues" evidence="1">
    <location>
        <begin position="22"/>
        <end position="33"/>
    </location>
</feature>
<reference evidence="2 3" key="1">
    <citation type="submission" date="2022-01" db="EMBL/GenBank/DDBJ databases">
        <authorList>
            <person name="Xiong W."/>
            <person name="Schranz E."/>
        </authorList>
    </citation>
    <scope>NUCLEOTIDE SEQUENCE [LARGE SCALE GENOMIC DNA]</scope>
</reference>
<evidence type="ECO:0000256" key="1">
    <source>
        <dbReference type="SAM" id="MobiDB-lite"/>
    </source>
</evidence>
<evidence type="ECO:0000313" key="3">
    <source>
        <dbReference type="Proteomes" id="UP001157418"/>
    </source>
</evidence>
<dbReference type="EMBL" id="CAKMRJ010000113">
    <property type="protein sequence ID" value="CAH1417550.1"/>
    <property type="molecule type" value="Genomic_DNA"/>
</dbReference>
<evidence type="ECO:0000313" key="2">
    <source>
        <dbReference type="EMBL" id="CAH1417550.1"/>
    </source>
</evidence>
<accession>A0AAU9LSP8</accession>
<protein>
    <submittedName>
        <fullName evidence="2">Uncharacterized protein</fullName>
    </submittedName>
</protein>
<dbReference type="Proteomes" id="UP001157418">
    <property type="component" value="Unassembled WGS sequence"/>
</dbReference>
<gene>
    <name evidence="2" type="ORF">LVIROSA_LOCUS5224</name>
</gene>
<comment type="caution">
    <text evidence="2">The sequence shown here is derived from an EMBL/GenBank/DDBJ whole genome shotgun (WGS) entry which is preliminary data.</text>
</comment>
<dbReference type="AlphaFoldDB" id="A0AAU9LSP8"/>
<name>A0AAU9LSP8_9ASTR</name>
<keyword evidence="3" id="KW-1185">Reference proteome</keyword>
<sequence>MVTIIEHSGGSSSLAGACRSGTENHKSSGDNRGSEVENIYLEPVGTCVYDGGGWSVVGGGDTVMRRRHVGCVVVVGGKVVVFFKFGERV</sequence>
<organism evidence="2 3">
    <name type="scientific">Lactuca virosa</name>
    <dbReference type="NCBI Taxonomy" id="75947"/>
    <lineage>
        <taxon>Eukaryota</taxon>
        <taxon>Viridiplantae</taxon>
        <taxon>Streptophyta</taxon>
        <taxon>Embryophyta</taxon>
        <taxon>Tracheophyta</taxon>
        <taxon>Spermatophyta</taxon>
        <taxon>Magnoliopsida</taxon>
        <taxon>eudicotyledons</taxon>
        <taxon>Gunneridae</taxon>
        <taxon>Pentapetalae</taxon>
        <taxon>asterids</taxon>
        <taxon>campanulids</taxon>
        <taxon>Asterales</taxon>
        <taxon>Asteraceae</taxon>
        <taxon>Cichorioideae</taxon>
        <taxon>Cichorieae</taxon>
        <taxon>Lactucinae</taxon>
        <taxon>Lactuca</taxon>
    </lineage>
</organism>
<feature type="region of interest" description="Disordered" evidence="1">
    <location>
        <begin position="1"/>
        <end position="33"/>
    </location>
</feature>
<proteinExistence type="predicted"/>